<dbReference type="Proteomes" id="UP001652397">
    <property type="component" value="Unassembled WGS sequence"/>
</dbReference>
<name>A0ABT2U720_9FIRM</name>
<gene>
    <name evidence="2" type="ORF">OCV66_15195</name>
</gene>
<reference evidence="2 3" key="1">
    <citation type="journal article" date="2021" name="ISME Commun">
        <title>Automated analysis of genomic sequences facilitates high-throughput and comprehensive description of bacteria.</title>
        <authorList>
            <person name="Hitch T.C.A."/>
        </authorList>
    </citation>
    <scope>NUCLEOTIDE SEQUENCE [LARGE SCALE GENOMIC DNA]</scope>
    <source>
        <strain evidence="2 3">Sanger_34</strain>
    </source>
</reference>
<dbReference type="EMBL" id="JAOQJE010000028">
    <property type="protein sequence ID" value="MCU6790418.1"/>
    <property type="molecule type" value="Genomic_DNA"/>
</dbReference>
<dbReference type="RefSeq" id="WP_147574624.1">
    <property type="nucleotide sequence ID" value="NZ_JAOQJE010000028.1"/>
</dbReference>
<feature type="region of interest" description="Disordered" evidence="1">
    <location>
        <begin position="67"/>
        <end position="100"/>
    </location>
</feature>
<keyword evidence="3" id="KW-1185">Reference proteome</keyword>
<organism evidence="2 3">
    <name type="scientific">Agathobaculum ammoniilyticum</name>
    <dbReference type="NCBI Taxonomy" id="2981778"/>
    <lineage>
        <taxon>Bacteria</taxon>
        <taxon>Bacillati</taxon>
        <taxon>Bacillota</taxon>
        <taxon>Clostridia</taxon>
        <taxon>Eubacteriales</taxon>
        <taxon>Butyricicoccaceae</taxon>
        <taxon>Agathobaculum</taxon>
    </lineage>
</organism>
<protein>
    <submittedName>
        <fullName evidence="2">Uncharacterized protein</fullName>
    </submittedName>
</protein>
<feature type="region of interest" description="Disordered" evidence="1">
    <location>
        <begin position="128"/>
        <end position="164"/>
    </location>
</feature>
<evidence type="ECO:0000313" key="3">
    <source>
        <dbReference type="Proteomes" id="UP001652397"/>
    </source>
</evidence>
<feature type="compositionally biased region" description="Acidic residues" evidence="1">
    <location>
        <begin position="69"/>
        <end position="78"/>
    </location>
</feature>
<accession>A0ABT2U720</accession>
<evidence type="ECO:0000313" key="2">
    <source>
        <dbReference type="EMBL" id="MCU6790418.1"/>
    </source>
</evidence>
<sequence>MKKNIAAEDRPDFTLMKLSGAISYFHMQMPRWLFCDPRYMDMGLESKVAYTFLLNRYQLSRRNGSEMAVLEEDNETPDTAEPAVEQPDMPEGQLDTDKNTSERPAEIAVLDMPNPQVLTCQNGSSRSAETAVLDLQKPHTSKKEKSKKEYRDTDDELPTVPRAGAEDGRGAIAAILQRCALSRYAPEEATVFRDAVSWLYYCGRLQLGACTYPRGYVRDTLRRLNADVLDEALYRLRRNENEALSNTLVYTAKVIFSTIVEMGSEALLDPVVNRVKRRLAI</sequence>
<proteinExistence type="predicted"/>
<evidence type="ECO:0000256" key="1">
    <source>
        <dbReference type="SAM" id="MobiDB-lite"/>
    </source>
</evidence>
<comment type="caution">
    <text evidence="2">The sequence shown here is derived from an EMBL/GenBank/DDBJ whole genome shotgun (WGS) entry which is preliminary data.</text>
</comment>
<feature type="compositionally biased region" description="Basic and acidic residues" evidence="1">
    <location>
        <begin position="141"/>
        <end position="151"/>
    </location>
</feature>